<evidence type="ECO:0000259" key="1">
    <source>
        <dbReference type="Pfam" id="PF12697"/>
    </source>
</evidence>
<gene>
    <name evidence="2" type="ORF">U14_04208</name>
</gene>
<name>A0A0S6W036_9BACT</name>
<dbReference type="InterPro" id="IPR000073">
    <property type="entry name" value="AB_hydrolase_1"/>
</dbReference>
<dbReference type="SUPFAM" id="SSF53474">
    <property type="entry name" value="alpha/beta-Hydrolases"/>
    <property type="match status" value="1"/>
</dbReference>
<organism evidence="2">
    <name type="scientific">Candidatus Moduliflexus flocculans</name>
    <dbReference type="NCBI Taxonomy" id="1499966"/>
    <lineage>
        <taxon>Bacteria</taxon>
        <taxon>Candidatus Moduliflexota</taxon>
        <taxon>Candidatus Moduliflexia</taxon>
        <taxon>Candidatus Moduliflexales</taxon>
        <taxon>Candidatus Moduliflexaceae</taxon>
    </lineage>
</organism>
<dbReference type="AlphaFoldDB" id="A0A0S6W036"/>
<evidence type="ECO:0000313" key="2">
    <source>
        <dbReference type="EMBL" id="GAK52949.1"/>
    </source>
</evidence>
<dbReference type="InterPro" id="IPR050228">
    <property type="entry name" value="Carboxylesterase_BioH"/>
</dbReference>
<feature type="domain" description="AB hydrolase-1" evidence="1">
    <location>
        <begin position="25"/>
        <end position="249"/>
    </location>
</feature>
<protein>
    <submittedName>
        <fullName evidence="2">Possible carboxylesterase, Est-1</fullName>
    </submittedName>
</protein>
<dbReference type="InterPro" id="IPR029058">
    <property type="entry name" value="AB_hydrolase_fold"/>
</dbReference>
<proteinExistence type="predicted"/>
<dbReference type="STRING" id="1499966.U14_04208"/>
<dbReference type="Pfam" id="PF12697">
    <property type="entry name" value="Abhydrolase_6"/>
    <property type="match status" value="1"/>
</dbReference>
<dbReference type="PANTHER" id="PTHR43194:SF2">
    <property type="entry name" value="PEROXISOMAL MEMBRANE PROTEIN LPX1"/>
    <property type="match status" value="1"/>
</dbReference>
<dbReference type="PANTHER" id="PTHR43194">
    <property type="entry name" value="HYDROLASE ALPHA/BETA FOLD FAMILY"/>
    <property type="match status" value="1"/>
</dbReference>
<dbReference type="Proteomes" id="UP000030700">
    <property type="component" value="Unassembled WGS sequence"/>
</dbReference>
<reference evidence="2" key="1">
    <citation type="journal article" date="2015" name="PeerJ">
        <title>First genomic representation of candidate bacterial phylum KSB3 points to enhanced environmental sensing as a trigger of wastewater bulking.</title>
        <authorList>
            <person name="Sekiguchi Y."/>
            <person name="Ohashi A."/>
            <person name="Parks D.H."/>
            <person name="Yamauchi T."/>
            <person name="Tyson G.W."/>
            <person name="Hugenholtz P."/>
        </authorList>
    </citation>
    <scope>NUCLEOTIDE SEQUENCE [LARGE SCALE GENOMIC DNA]</scope>
</reference>
<accession>A0A0S6W036</accession>
<dbReference type="HOGENOM" id="CLU_020336_50_4_0"/>
<keyword evidence="3" id="KW-1185">Reference proteome</keyword>
<dbReference type="EMBL" id="DF820459">
    <property type="protein sequence ID" value="GAK52949.1"/>
    <property type="molecule type" value="Genomic_DNA"/>
</dbReference>
<evidence type="ECO:0000313" key="3">
    <source>
        <dbReference type="Proteomes" id="UP000030700"/>
    </source>
</evidence>
<dbReference type="Gene3D" id="3.40.50.1820">
    <property type="entry name" value="alpha/beta hydrolase"/>
    <property type="match status" value="1"/>
</dbReference>
<sequence>MERYVASSDNTLIHFTASGHGDTAIIFVHGWLGSGDWWNLQKEFFSKQYCVITLDLAGHGKSGKGRREWSGKLYADDIMAVVNQVDSERIVLVGHSMAGAYVLEAALLSSRARAIILIDTLKNLDQLMTIQQAEERILGAYRKNFNDAVENLLPKFLFCDSTPEPIRQQLQKEFLRNDPEFAVNAIEPLYKMDIRELAKRIEIPVRAINSTFTPTNRENNQKYFRDFDFVSISDTGHYPMLEKPEEFNDLLHNVIKNLGL</sequence>